<dbReference type="PANTHER" id="PTHR47197">
    <property type="entry name" value="PROTEIN NIRF"/>
    <property type="match status" value="1"/>
</dbReference>
<dbReference type="Gene3D" id="2.130.10.10">
    <property type="entry name" value="YVTN repeat-like/Quinoprotein amine dehydrogenase"/>
    <property type="match status" value="2"/>
</dbReference>
<keyword evidence="4" id="KW-0238">DNA-binding</keyword>
<evidence type="ECO:0000313" key="5">
    <source>
        <dbReference type="Proteomes" id="UP000622552"/>
    </source>
</evidence>
<gene>
    <name evidence="4" type="ORF">IW245_004103</name>
</gene>
<dbReference type="PANTHER" id="PTHR47197:SF3">
    <property type="entry name" value="DIHYDRO-HEME D1 DEHYDROGENASE"/>
    <property type="match status" value="1"/>
</dbReference>
<dbReference type="EMBL" id="JADOUF010000001">
    <property type="protein sequence ID" value="MBG6137909.1"/>
    <property type="molecule type" value="Genomic_DNA"/>
</dbReference>
<feature type="domain" description="YNCE-like beta-propeller" evidence="3">
    <location>
        <begin position="248"/>
        <end position="366"/>
    </location>
</feature>
<dbReference type="Pfam" id="PF21783">
    <property type="entry name" value="YNCE"/>
    <property type="match status" value="2"/>
</dbReference>
<dbReference type="Proteomes" id="UP000622552">
    <property type="component" value="Unassembled WGS sequence"/>
</dbReference>
<evidence type="ECO:0000256" key="1">
    <source>
        <dbReference type="ARBA" id="ARBA00022729"/>
    </source>
</evidence>
<feature type="region of interest" description="Disordered" evidence="2">
    <location>
        <begin position="12"/>
        <end position="39"/>
    </location>
</feature>
<comment type="caution">
    <text evidence="4">The sequence shown here is derived from an EMBL/GenBank/DDBJ whole genome shotgun (WGS) entry which is preliminary data.</text>
</comment>
<dbReference type="SUPFAM" id="SSF50974">
    <property type="entry name" value="Nitrous oxide reductase, N-terminal domain"/>
    <property type="match status" value="1"/>
</dbReference>
<keyword evidence="1" id="KW-0732">Signal</keyword>
<keyword evidence="5" id="KW-1185">Reference proteome</keyword>
<reference evidence="4" key="1">
    <citation type="submission" date="2020-11" db="EMBL/GenBank/DDBJ databases">
        <title>Sequencing the genomes of 1000 actinobacteria strains.</title>
        <authorList>
            <person name="Klenk H.-P."/>
        </authorList>
    </citation>
    <scope>NUCLEOTIDE SEQUENCE</scope>
    <source>
        <strain evidence="4">DSM 45356</strain>
    </source>
</reference>
<name>A0A8J7GSM0_9ACTN</name>
<sequence length="384" mass="41549">MLVAVTALAGCGQADPKPQAQPEPVPTPAVTSAPPTPTMDLLPGMPPPIDTADVYAATNTFSAAVAGARELVYVPHNGSHDIWVIDPKTYQVIDKFDGGKEPQHVVPGYDMRTLYATADEIPGGSLTPIDPKTGKPGEVIHVQDPYNLYFTPDGRFAIVVAEAYKRLDFYEYPSWKPNKKLSVPECAGVNHMDFTADGKRALVTCEFANKMIVVDVATMEQVGSFTLDQVANGMPQDSRLSPDGKRFYVADMMANGVYVFDGNADRQIGFIPTGRGAHAVYFSRDSKRMFVTNRGEGTITVLDPVTGAKTGKWTIPGGGSPDMGSLSADGTRFWVSGRYHNEVYVFDTTSGELVKRIPVGSGPHGLTYWPQPGRYSLGHTSNIR</sequence>
<dbReference type="InterPro" id="IPR051200">
    <property type="entry name" value="Host-pathogen_enzymatic-act"/>
</dbReference>
<protein>
    <submittedName>
        <fullName evidence="4">DNA-binding beta-propeller fold protein YncE</fullName>
    </submittedName>
</protein>
<evidence type="ECO:0000259" key="3">
    <source>
        <dbReference type="Pfam" id="PF21783"/>
    </source>
</evidence>
<accession>A0A8J7GSM0</accession>
<dbReference type="InterPro" id="IPR011045">
    <property type="entry name" value="N2O_reductase_N"/>
</dbReference>
<dbReference type="GO" id="GO:0003677">
    <property type="term" value="F:DNA binding"/>
    <property type="evidence" value="ECO:0007669"/>
    <property type="project" value="UniProtKB-KW"/>
</dbReference>
<feature type="domain" description="YNCE-like beta-propeller" evidence="3">
    <location>
        <begin position="61"/>
        <end position="172"/>
    </location>
</feature>
<dbReference type="InterPro" id="IPR048433">
    <property type="entry name" value="YNCE-like_beta-prop"/>
</dbReference>
<organism evidence="4 5">
    <name type="scientific">Longispora fulva</name>
    <dbReference type="NCBI Taxonomy" id="619741"/>
    <lineage>
        <taxon>Bacteria</taxon>
        <taxon>Bacillati</taxon>
        <taxon>Actinomycetota</taxon>
        <taxon>Actinomycetes</taxon>
        <taxon>Micromonosporales</taxon>
        <taxon>Micromonosporaceae</taxon>
        <taxon>Longispora</taxon>
    </lineage>
</organism>
<evidence type="ECO:0000313" key="4">
    <source>
        <dbReference type="EMBL" id="MBG6137909.1"/>
    </source>
</evidence>
<proteinExistence type="predicted"/>
<dbReference type="AlphaFoldDB" id="A0A8J7GSM0"/>
<dbReference type="InterPro" id="IPR015943">
    <property type="entry name" value="WD40/YVTN_repeat-like_dom_sf"/>
</dbReference>
<dbReference type="RefSeq" id="WP_197004721.1">
    <property type="nucleotide sequence ID" value="NZ_BONS01000017.1"/>
</dbReference>
<evidence type="ECO:0000256" key="2">
    <source>
        <dbReference type="SAM" id="MobiDB-lite"/>
    </source>
</evidence>